<reference evidence="2 3" key="1">
    <citation type="journal article" date="2014" name="Microbiology">
        <title>Unravelling the complete genome sequence of Advenella mimigardefordensis strain DPN7T and novel insights in the catabolism of the xenobiotic polythioester precursor 3,3'-dithiodipropionate.</title>
        <authorList>
            <person name="Wubbeler J.H."/>
            <person name="Hiessl S."/>
            <person name="Schuldes J."/>
            <person name="Thurmer A."/>
            <person name="Daniel R."/>
            <person name="Steinbuchel A."/>
        </authorList>
    </citation>
    <scope>NUCLEOTIDE SEQUENCE [LARGE SCALE GENOMIC DNA]</scope>
    <source>
        <strain evidence="3">DSM 17166 / LMG 22922 / DPN7</strain>
    </source>
</reference>
<name>W0PHL8_ADVMD</name>
<dbReference type="HOGENOM" id="CLU_017991_1_0_4"/>
<dbReference type="InterPro" id="IPR001584">
    <property type="entry name" value="Integrase_cat-core"/>
</dbReference>
<dbReference type="SUPFAM" id="SSF53098">
    <property type="entry name" value="Ribonuclease H-like"/>
    <property type="match status" value="1"/>
</dbReference>
<sequence length="519" mass="58814">MAKFQLKDGLVLQRGKQLLKFQRMLPENLIQLENVETGLIEKMSLDELLDKIERKELIVQGGSHVCNAISVKLPNVQSSIHVIIDTARFSAKAKAKYERKINYVLRCKKEGVTQGCIRQITRVIATIAANTNDKNPPAPTTVADWLRIYNQSGCDNRSLLPKPRMSRKIGERIGQEKLDLIHEFITRYYLQRSGKSIEDTYNFLSSEMRTRLGEDAYVSISTVKKIIRQISPYEREKIREGAAFAAARWRHAIGGINAEYPLQVVEIDHTELSIYVIDSRIGIVLGRPIITIIIDSCTGYILSLVISFEGTTVARVVRAIKFALTPKNKIVAELGLKNEWITPGLWQTMLTDNASEFHAADANAIALQMGFDVERSPVRKPWFKPGVERSMLSVVNALPRYGRSELIQGVHKPIDPKKTASIAFDDLHAALIKWAVDIYPFKISDRTQDCAFDRMKEGLKKVPAPVFNDDLRALDIFAAIPTRVKVSQAGIEKFYLDYRSRGLAKWQKNMVQNSTWMRD</sequence>
<evidence type="ECO:0000313" key="3">
    <source>
        <dbReference type="Proteomes" id="UP000019095"/>
    </source>
</evidence>
<organism evidence="2 3">
    <name type="scientific">Advenella mimigardefordensis (strain DSM 17166 / LMG 22922 / DPN7)</name>
    <dbReference type="NCBI Taxonomy" id="1247726"/>
    <lineage>
        <taxon>Bacteria</taxon>
        <taxon>Pseudomonadati</taxon>
        <taxon>Pseudomonadota</taxon>
        <taxon>Betaproteobacteria</taxon>
        <taxon>Burkholderiales</taxon>
        <taxon>Alcaligenaceae</taxon>
    </lineage>
</organism>
<dbReference type="PATRIC" id="fig|1247726.3.peg.3536"/>
<dbReference type="GO" id="GO:0003676">
    <property type="term" value="F:nucleic acid binding"/>
    <property type="evidence" value="ECO:0007669"/>
    <property type="project" value="InterPro"/>
</dbReference>
<dbReference type="STRING" id="1247726.MIM_c31980"/>
<dbReference type="AlphaFoldDB" id="W0PHL8"/>
<dbReference type="PROSITE" id="PS50994">
    <property type="entry name" value="INTEGRASE"/>
    <property type="match status" value="1"/>
</dbReference>
<evidence type="ECO:0000313" key="2">
    <source>
        <dbReference type="EMBL" id="AHG65262.1"/>
    </source>
</evidence>
<dbReference type="Gene3D" id="3.30.420.10">
    <property type="entry name" value="Ribonuclease H-like superfamily/Ribonuclease H"/>
    <property type="match status" value="1"/>
</dbReference>
<proteinExistence type="predicted"/>
<dbReference type="EMBL" id="CP003915">
    <property type="protein sequence ID" value="AHG65262.1"/>
    <property type="molecule type" value="Genomic_DNA"/>
</dbReference>
<gene>
    <name evidence="2" type="ORF">MIM_c31980</name>
</gene>
<accession>W0PHL8</accession>
<dbReference type="KEGG" id="amim:MIM_c31980"/>
<protein>
    <submittedName>
        <fullName evidence="2">Putative integrase core domain-containing TnsB protein</fullName>
    </submittedName>
</protein>
<dbReference type="InterPro" id="IPR036397">
    <property type="entry name" value="RNaseH_sf"/>
</dbReference>
<keyword evidence="3" id="KW-1185">Reference proteome</keyword>
<evidence type="ECO:0000259" key="1">
    <source>
        <dbReference type="PROSITE" id="PS50994"/>
    </source>
</evidence>
<dbReference type="GO" id="GO:0015074">
    <property type="term" value="P:DNA integration"/>
    <property type="evidence" value="ECO:0007669"/>
    <property type="project" value="InterPro"/>
</dbReference>
<dbReference type="eggNOG" id="COG2801">
    <property type="taxonomic scope" value="Bacteria"/>
</dbReference>
<feature type="domain" description="Integrase catalytic" evidence="1">
    <location>
        <begin position="257"/>
        <end position="448"/>
    </location>
</feature>
<dbReference type="InterPro" id="IPR012337">
    <property type="entry name" value="RNaseH-like_sf"/>
</dbReference>
<dbReference type="Proteomes" id="UP000019095">
    <property type="component" value="Chromosome"/>
</dbReference>
<dbReference type="OrthoDB" id="5439087at2"/>
<dbReference type="RefSeq" id="WP_025373930.1">
    <property type="nucleotide sequence ID" value="NZ_CP003915.1"/>
</dbReference>